<comment type="caution">
    <text evidence="2">The sequence shown here is derived from an EMBL/GenBank/DDBJ whole genome shotgun (WGS) entry which is preliminary data.</text>
</comment>
<sequence>DTGSGRGSYTSRAPFTSKGQVTRVQPVRDRSTSANSDISPVSQNSQASHPEDNTLERELRKLRLEEARLKLRQQQLALDRESLDVERERQRLGIVTHGGSSSVYDRNPVREQDSRNLHEIVPPYKEGDVIN</sequence>
<evidence type="ECO:0000256" key="1">
    <source>
        <dbReference type="SAM" id="MobiDB-lite"/>
    </source>
</evidence>
<reference evidence="2" key="1">
    <citation type="journal article" date="2022" name="bioRxiv">
        <title>Sequencing and chromosome-scale assembly of the giantPleurodeles waltlgenome.</title>
        <authorList>
            <person name="Brown T."/>
            <person name="Elewa A."/>
            <person name="Iarovenko S."/>
            <person name="Subramanian E."/>
            <person name="Araus A.J."/>
            <person name="Petzold A."/>
            <person name="Susuki M."/>
            <person name="Suzuki K.-i.T."/>
            <person name="Hayashi T."/>
            <person name="Toyoda A."/>
            <person name="Oliveira C."/>
            <person name="Osipova E."/>
            <person name="Leigh N.D."/>
            <person name="Simon A."/>
            <person name="Yun M.H."/>
        </authorList>
    </citation>
    <scope>NUCLEOTIDE SEQUENCE</scope>
    <source>
        <strain evidence="2">20211129_DDA</strain>
        <tissue evidence="2">Liver</tissue>
    </source>
</reference>
<feature type="region of interest" description="Disordered" evidence="1">
    <location>
        <begin position="1"/>
        <end position="56"/>
    </location>
</feature>
<accession>A0AAV7U8T9</accession>
<feature type="region of interest" description="Disordered" evidence="1">
    <location>
        <begin position="94"/>
        <end position="117"/>
    </location>
</feature>
<feature type="non-terminal residue" evidence="2">
    <location>
        <position position="1"/>
    </location>
</feature>
<feature type="compositionally biased region" description="Polar residues" evidence="1">
    <location>
        <begin position="7"/>
        <end position="23"/>
    </location>
</feature>
<gene>
    <name evidence="2" type="ORF">NDU88_001255</name>
</gene>
<feature type="compositionally biased region" description="Basic and acidic residues" evidence="1">
    <location>
        <begin position="107"/>
        <end position="117"/>
    </location>
</feature>
<evidence type="ECO:0000313" key="2">
    <source>
        <dbReference type="EMBL" id="KAJ1184449.1"/>
    </source>
</evidence>
<proteinExistence type="predicted"/>
<protein>
    <submittedName>
        <fullName evidence="2">Uncharacterized protein</fullName>
    </submittedName>
</protein>
<feature type="compositionally biased region" description="Polar residues" evidence="1">
    <location>
        <begin position="32"/>
        <end position="48"/>
    </location>
</feature>
<keyword evidence="3" id="KW-1185">Reference proteome</keyword>
<dbReference type="AlphaFoldDB" id="A0AAV7U8T9"/>
<dbReference type="EMBL" id="JANPWB010000005">
    <property type="protein sequence ID" value="KAJ1184449.1"/>
    <property type="molecule type" value="Genomic_DNA"/>
</dbReference>
<feature type="non-terminal residue" evidence="2">
    <location>
        <position position="131"/>
    </location>
</feature>
<evidence type="ECO:0000313" key="3">
    <source>
        <dbReference type="Proteomes" id="UP001066276"/>
    </source>
</evidence>
<dbReference type="Proteomes" id="UP001066276">
    <property type="component" value="Chromosome 3_1"/>
</dbReference>
<name>A0AAV7U8T9_PLEWA</name>
<organism evidence="2 3">
    <name type="scientific">Pleurodeles waltl</name>
    <name type="common">Iberian ribbed newt</name>
    <dbReference type="NCBI Taxonomy" id="8319"/>
    <lineage>
        <taxon>Eukaryota</taxon>
        <taxon>Metazoa</taxon>
        <taxon>Chordata</taxon>
        <taxon>Craniata</taxon>
        <taxon>Vertebrata</taxon>
        <taxon>Euteleostomi</taxon>
        <taxon>Amphibia</taxon>
        <taxon>Batrachia</taxon>
        <taxon>Caudata</taxon>
        <taxon>Salamandroidea</taxon>
        <taxon>Salamandridae</taxon>
        <taxon>Pleurodelinae</taxon>
        <taxon>Pleurodeles</taxon>
    </lineage>
</organism>